<name>A0A023B6D6_GRENI</name>
<feature type="compositionally biased region" description="Basic and acidic residues" evidence="1">
    <location>
        <begin position="423"/>
        <end position="443"/>
    </location>
</feature>
<feature type="region of interest" description="Disordered" evidence="1">
    <location>
        <begin position="210"/>
        <end position="275"/>
    </location>
</feature>
<reference evidence="2" key="1">
    <citation type="submission" date="2013-12" db="EMBL/GenBank/DDBJ databases">
        <authorList>
            <person name="Omoto C.K."/>
            <person name="Sibley D."/>
            <person name="Venepally P."/>
            <person name="Hadjithomas M."/>
            <person name="Karamycheva S."/>
            <person name="Brunk B."/>
            <person name="Roos D."/>
            <person name="Caler E."/>
            <person name="Lorenzi H."/>
        </authorList>
    </citation>
    <scope>NUCLEOTIDE SEQUENCE</scope>
</reference>
<feature type="compositionally biased region" description="Basic and acidic residues" evidence="1">
    <location>
        <begin position="231"/>
        <end position="247"/>
    </location>
</feature>
<organism evidence="2 3">
    <name type="scientific">Gregarina niphandrodes</name>
    <name type="common">Septate eugregarine</name>
    <dbReference type="NCBI Taxonomy" id="110365"/>
    <lineage>
        <taxon>Eukaryota</taxon>
        <taxon>Sar</taxon>
        <taxon>Alveolata</taxon>
        <taxon>Apicomplexa</taxon>
        <taxon>Conoidasida</taxon>
        <taxon>Gregarinasina</taxon>
        <taxon>Eugregarinorida</taxon>
        <taxon>Gregarinidae</taxon>
        <taxon>Gregarina</taxon>
    </lineage>
</organism>
<keyword evidence="3" id="KW-1185">Reference proteome</keyword>
<dbReference type="RefSeq" id="XP_011134062.1">
    <property type="nucleotide sequence ID" value="XM_011135760.1"/>
</dbReference>
<comment type="caution">
    <text evidence="2">The sequence shown here is derived from an EMBL/GenBank/DDBJ whole genome shotgun (WGS) entry which is preliminary data.</text>
</comment>
<gene>
    <name evidence="2" type="ORF">GNI_082410</name>
</gene>
<dbReference type="EMBL" id="AFNH02000617">
    <property type="protein sequence ID" value="EZG65669.1"/>
    <property type="molecule type" value="Genomic_DNA"/>
</dbReference>
<dbReference type="Proteomes" id="UP000019763">
    <property type="component" value="Unassembled WGS sequence"/>
</dbReference>
<feature type="region of interest" description="Disordered" evidence="1">
    <location>
        <begin position="407"/>
        <end position="525"/>
    </location>
</feature>
<feature type="compositionally biased region" description="Basic residues" evidence="1">
    <location>
        <begin position="503"/>
        <end position="521"/>
    </location>
</feature>
<protein>
    <submittedName>
        <fullName evidence="2">Uncharacterized protein</fullName>
    </submittedName>
</protein>
<dbReference type="GeneID" id="22912984"/>
<evidence type="ECO:0000313" key="2">
    <source>
        <dbReference type="EMBL" id="EZG65669.1"/>
    </source>
</evidence>
<evidence type="ECO:0000256" key="1">
    <source>
        <dbReference type="SAM" id="MobiDB-lite"/>
    </source>
</evidence>
<feature type="compositionally biased region" description="Basic residues" evidence="1">
    <location>
        <begin position="220"/>
        <end position="229"/>
    </location>
</feature>
<dbReference type="AlphaFoldDB" id="A0A023B6D6"/>
<feature type="compositionally biased region" description="Basic and acidic residues" evidence="1">
    <location>
        <begin position="487"/>
        <end position="502"/>
    </location>
</feature>
<evidence type="ECO:0000313" key="3">
    <source>
        <dbReference type="Proteomes" id="UP000019763"/>
    </source>
</evidence>
<dbReference type="VEuPathDB" id="CryptoDB:GNI_082410"/>
<accession>A0A023B6D6</accession>
<sequence>MAAIEPTTSPRFVTLLRDSYLVYELFAYGLMGEYTKSYRPMNCYGRLLNTTLKIGDGKINEFVQANRHFFAAEVYGILSSVVAPSNLIHLIKILELLLLYEDNEINKVELVNCLMGLLLNDPPLQEKESTHVKGLLVSLLGGQPPCTSFLVSLLDTPTYTPLPDTDYEVVRGLLSLLFDCAEDCVNIPTISHPPTASLMDCRRKRRRISAPNRFAPNRLGTHRLAKNRAQKTSERSRATRAGADRARNGRGASTDSSRRWRRRPETPETSADTTDGFEVLSSDCCYLSESTNSLVHKEDFFSSESVNPFLSRDISPERSDLADDLDKPDHIWGFDSSSSAGGGETGIVIVNGQRLAVCPPSGSPNVPLPLELPPLSPFDLDGCLIVNGHLVDVLAQDINNQMAAAEDPALTQDPAAAGVGRVGRPDKSASRDSTTRRASKDAKSSPADGQIRINDNGGELSGAELPGGEVPSGTERSEDGESPTSEESTRRVPRADDSEKTLGKRRSRGRRRKPRSRRQQSRRAEEAEAVLALNFNGGCLILNGVLIEEALEALAPEVVAVAEEAACEEGAEETAIVAGEDGVVGESRASSSLADLDVLPFGEISSTDATDELEILEEDRHDMELSSSTGSEDLEAGPAFYVDGSLYEERRAPSLWLYLQASLCQQGLHTCVHARAGSPRWGLRVSKPRKVRLPSATLVSSSNSVNNLSDLLRRLAESCVRVAPPNALLSKFLRDMYLWPAIALLLTGGITWRSMASRRVNGRLRTLRSKPAKADKLYCCRLSPPGLSPSELELEGTQTPIGEPIVRLESLQLNPKRLVLDAEEHNKRSRVLGGVCSGKGPSLDATLNAIGFVSCSTRLNSDNEAFLAQSLPLIDGLLIQATIIYVDGKKRRRPCVRWMDGQRVLVSKVGRLIDFCLAIVLKTIANARPGVRFPRPLLLNALTKLLLGDVSVVVRSRALEILRRCFVLSQRNMKTTSWLIETDVIRLCGLLSSSDMPSDLSCSTLSLLQAVDNLAVIPCDTGALLRKNLYLIPNWEELQRKIVHTFRPASAQPITERRPPVVDQPAALLQPSPLQIYARK</sequence>
<proteinExistence type="predicted"/>